<dbReference type="EMBL" id="JARRAG010000002">
    <property type="protein sequence ID" value="MDG3006489.1"/>
    <property type="molecule type" value="Genomic_DNA"/>
</dbReference>
<feature type="domain" description="Cytochrome P460" evidence="2">
    <location>
        <begin position="54"/>
        <end position="188"/>
    </location>
</feature>
<proteinExistence type="predicted"/>
<name>A0ABT6FG02_9BACT</name>
<feature type="chain" id="PRO_5046783093" evidence="1">
    <location>
        <begin position="28"/>
        <end position="202"/>
    </location>
</feature>
<dbReference type="InterPro" id="IPR038142">
    <property type="entry name" value="Cytochrome_P460_sp"/>
</dbReference>
<dbReference type="Pfam" id="PF16694">
    <property type="entry name" value="Cytochrome_P460"/>
    <property type="match status" value="1"/>
</dbReference>
<keyword evidence="1" id="KW-0732">Signal</keyword>
<protein>
    <submittedName>
        <fullName evidence="3">Cytochrome P460 family protein</fullName>
    </submittedName>
</protein>
<feature type="signal peptide" evidence="1">
    <location>
        <begin position="1"/>
        <end position="27"/>
    </location>
</feature>
<evidence type="ECO:0000313" key="3">
    <source>
        <dbReference type="EMBL" id="MDG3006489.1"/>
    </source>
</evidence>
<dbReference type="InterPro" id="IPR032033">
    <property type="entry name" value="Cytochrome_P460"/>
</dbReference>
<evidence type="ECO:0000256" key="1">
    <source>
        <dbReference type="SAM" id="SignalP"/>
    </source>
</evidence>
<gene>
    <name evidence="3" type="ORF">PZE19_22185</name>
</gene>
<organism evidence="3 4">
    <name type="scientific">Paludisphaera mucosa</name>
    <dbReference type="NCBI Taxonomy" id="3030827"/>
    <lineage>
        <taxon>Bacteria</taxon>
        <taxon>Pseudomonadati</taxon>
        <taxon>Planctomycetota</taxon>
        <taxon>Planctomycetia</taxon>
        <taxon>Isosphaerales</taxon>
        <taxon>Isosphaeraceae</taxon>
        <taxon>Paludisphaera</taxon>
    </lineage>
</organism>
<dbReference type="Gene3D" id="3.50.70.20">
    <property type="entry name" value="Cytochrome P460"/>
    <property type="match status" value="1"/>
</dbReference>
<keyword evidence="4" id="KW-1185">Reference proteome</keyword>
<evidence type="ECO:0000259" key="2">
    <source>
        <dbReference type="Pfam" id="PF16694"/>
    </source>
</evidence>
<accession>A0ABT6FG02</accession>
<dbReference type="Proteomes" id="UP001216907">
    <property type="component" value="Unassembled WGS sequence"/>
</dbReference>
<dbReference type="RefSeq" id="WP_277862785.1">
    <property type="nucleotide sequence ID" value="NZ_JARRAG010000002.1"/>
</dbReference>
<sequence>MSIKAPRRLVAGCLTATAIVAATIASGAPGPDDPPARAGEFSPYVAKDGAITRPTDYRDTFQYLGAYAVATKPGQPVDEMHVVYSRPEDVKAYRRDGKFPDGAVLVKEVDGIKSDRMTTGQAHWEDGVKLWFVMVKDARGRFPDNALWGDGWGWALFKADAPDRNVATDHEIDCKSCHVPARKDDWIYVRGYPSLTKADPSK</sequence>
<comment type="caution">
    <text evidence="3">The sequence shown here is derived from an EMBL/GenBank/DDBJ whole genome shotgun (WGS) entry which is preliminary data.</text>
</comment>
<evidence type="ECO:0000313" key="4">
    <source>
        <dbReference type="Proteomes" id="UP001216907"/>
    </source>
</evidence>
<reference evidence="3 4" key="1">
    <citation type="submission" date="2023-03" db="EMBL/GenBank/DDBJ databases">
        <title>Paludisphaera mucosa sp. nov. a novel planctomycete from northern fen.</title>
        <authorList>
            <person name="Ivanova A."/>
        </authorList>
    </citation>
    <scope>NUCLEOTIDE SEQUENCE [LARGE SCALE GENOMIC DNA]</scope>
    <source>
        <strain evidence="3 4">Pla2</strain>
    </source>
</reference>
<dbReference type="CDD" id="cd20750">
    <property type="entry name" value="cyt_c_I"/>
    <property type="match status" value="1"/>
</dbReference>